<accession>A0ABP0YR52</accession>
<evidence type="ECO:0000313" key="2">
    <source>
        <dbReference type="EMBL" id="CAK9321531.1"/>
    </source>
</evidence>
<organism evidence="2 3">
    <name type="scientific">Citrullus colocynthis</name>
    <name type="common">colocynth</name>
    <dbReference type="NCBI Taxonomy" id="252529"/>
    <lineage>
        <taxon>Eukaryota</taxon>
        <taxon>Viridiplantae</taxon>
        <taxon>Streptophyta</taxon>
        <taxon>Embryophyta</taxon>
        <taxon>Tracheophyta</taxon>
        <taxon>Spermatophyta</taxon>
        <taxon>Magnoliopsida</taxon>
        <taxon>eudicotyledons</taxon>
        <taxon>Gunneridae</taxon>
        <taxon>Pentapetalae</taxon>
        <taxon>rosids</taxon>
        <taxon>fabids</taxon>
        <taxon>Cucurbitales</taxon>
        <taxon>Cucurbitaceae</taxon>
        <taxon>Benincaseae</taxon>
        <taxon>Citrullus</taxon>
    </lineage>
</organism>
<evidence type="ECO:0000313" key="3">
    <source>
        <dbReference type="Proteomes" id="UP001642487"/>
    </source>
</evidence>
<gene>
    <name evidence="2" type="ORF">CITCOLO1_LOCUS13605</name>
</gene>
<feature type="compositionally biased region" description="Basic and acidic residues" evidence="1">
    <location>
        <begin position="364"/>
        <end position="382"/>
    </location>
</feature>
<dbReference type="PANTHER" id="PTHR34285">
    <property type="entry name" value="OS08G0510800 PROTEIN"/>
    <property type="match status" value="1"/>
</dbReference>
<sequence>MKFSLKLPDNQDHKTPIVKGKLPITMFNQPFTSSFTSAINSSSDLSFSLSTNFPSGPCFKLTYSPLAASPSAASTTGPFTLSLKSGLGLFGSPEDSPLVFSSQFSLSLSKPFVPTFSLLFKPQFGHFCLKKSTVSGVHDQFSVLHPNDGVQLDSGSGLNPKFGSGFAVDESMGWQELKLESSSSGHGSQEEFGVLSDGGIQRHLAETKSIRDSVFSGVAVMARTAIPVTKRVAVNFRWGMNFPTNPVTKMPFLTVNKISVERVEEEKEEKKKTGEDQGGDVELLKGMLFWMKKDVESLEKENKEMKQLLEEIKLGSVGNRAAPSSSLSYGELEPWRNNRSGWEESKYKNSRNGGQENDWRKKKSSEEENEGKNSRRGGEKNGGKGHSSTNRANEVESELERAIKAASQFHSISFNHGPPTSEEDNTKG</sequence>
<evidence type="ECO:0000256" key="1">
    <source>
        <dbReference type="SAM" id="MobiDB-lite"/>
    </source>
</evidence>
<reference evidence="2 3" key="1">
    <citation type="submission" date="2024-03" db="EMBL/GenBank/DDBJ databases">
        <authorList>
            <person name="Gkanogiannis A."/>
            <person name="Becerra Lopez-Lavalle L."/>
        </authorList>
    </citation>
    <scope>NUCLEOTIDE SEQUENCE [LARGE SCALE GENOMIC DNA]</scope>
</reference>
<protein>
    <submittedName>
        <fullName evidence="2">Uncharacterized protein</fullName>
    </submittedName>
</protein>
<dbReference type="EMBL" id="OZ021739">
    <property type="protein sequence ID" value="CAK9321531.1"/>
    <property type="molecule type" value="Genomic_DNA"/>
</dbReference>
<proteinExistence type="predicted"/>
<name>A0ABP0YR52_9ROSI</name>
<feature type="region of interest" description="Disordered" evidence="1">
    <location>
        <begin position="342"/>
        <end position="428"/>
    </location>
</feature>
<dbReference type="PANTHER" id="PTHR34285:SF6">
    <property type="entry name" value="TRANSMEMBRANE PROTEIN"/>
    <property type="match status" value="1"/>
</dbReference>
<dbReference type="Proteomes" id="UP001642487">
    <property type="component" value="Chromosome 5"/>
</dbReference>
<keyword evidence="3" id="KW-1185">Reference proteome</keyword>